<dbReference type="PROSITE" id="PS50878">
    <property type="entry name" value="RT_POL"/>
    <property type="match status" value="1"/>
</dbReference>
<name>A0A9J5YIA5_SOLCO</name>
<organism evidence="2 3">
    <name type="scientific">Solanum commersonii</name>
    <name type="common">Commerson's wild potato</name>
    <name type="synonym">Commerson's nightshade</name>
    <dbReference type="NCBI Taxonomy" id="4109"/>
    <lineage>
        <taxon>Eukaryota</taxon>
        <taxon>Viridiplantae</taxon>
        <taxon>Streptophyta</taxon>
        <taxon>Embryophyta</taxon>
        <taxon>Tracheophyta</taxon>
        <taxon>Spermatophyta</taxon>
        <taxon>Magnoliopsida</taxon>
        <taxon>eudicotyledons</taxon>
        <taxon>Gunneridae</taxon>
        <taxon>Pentapetalae</taxon>
        <taxon>asterids</taxon>
        <taxon>lamiids</taxon>
        <taxon>Solanales</taxon>
        <taxon>Solanaceae</taxon>
        <taxon>Solanoideae</taxon>
        <taxon>Solaneae</taxon>
        <taxon>Solanum</taxon>
    </lineage>
</organism>
<dbReference type="EMBL" id="JACXVP010000006">
    <property type="protein sequence ID" value="KAG5598726.1"/>
    <property type="molecule type" value="Genomic_DNA"/>
</dbReference>
<proteinExistence type="predicted"/>
<dbReference type="PANTHER" id="PTHR33116:SF67">
    <property type="entry name" value="REVERSE TRANSCRIPTASE"/>
    <property type="match status" value="1"/>
</dbReference>
<feature type="domain" description="Reverse transcriptase" evidence="1">
    <location>
        <begin position="1"/>
        <end position="140"/>
    </location>
</feature>
<accession>A0A9J5YIA5</accession>
<protein>
    <recommendedName>
        <fullName evidence="1">Reverse transcriptase domain-containing protein</fullName>
    </recommendedName>
</protein>
<reference evidence="2 3" key="1">
    <citation type="submission" date="2020-09" db="EMBL/GenBank/DDBJ databases">
        <title>De no assembly of potato wild relative species, Solanum commersonii.</title>
        <authorList>
            <person name="Cho K."/>
        </authorList>
    </citation>
    <scope>NUCLEOTIDE SEQUENCE [LARGE SCALE GENOMIC DNA]</scope>
    <source>
        <strain evidence="2">LZ3.2</strain>
        <tissue evidence="2">Leaf</tissue>
    </source>
</reference>
<dbReference type="InterPro" id="IPR000477">
    <property type="entry name" value="RT_dom"/>
</dbReference>
<evidence type="ECO:0000313" key="2">
    <source>
        <dbReference type="EMBL" id="KAG5598726.1"/>
    </source>
</evidence>
<evidence type="ECO:0000313" key="3">
    <source>
        <dbReference type="Proteomes" id="UP000824120"/>
    </source>
</evidence>
<evidence type="ECO:0000259" key="1">
    <source>
        <dbReference type="PROSITE" id="PS50878"/>
    </source>
</evidence>
<sequence>MARAYDRVNWSFLVEVLSKMSFNNVVVDMIWRLIANNGGVKQGDLLSPALFITAAEVLTLALNQLFFKEDYVNYGLPKWSDKLNHLAYDVTSLKRGCFHLMYLGCPIDEGKTHFTELMRKIRNKLLMWKRKLLSFGGKEMLINNVLQSIPIYLLPILTPPKCVIKDIHRCFEKLPWNSKDVGKAKRWVAWDDICLPKGEGGPDFRHYGICPKLYLQNYGALHYILPISHVPNINMEEVSHIRSEGRWNVDMMADIFNEEVSSHIESMMGDYQMSEEKDKP</sequence>
<dbReference type="AlphaFoldDB" id="A0A9J5YIA5"/>
<dbReference type="Proteomes" id="UP000824120">
    <property type="component" value="Chromosome 6"/>
</dbReference>
<keyword evidence="3" id="KW-1185">Reference proteome</keyword>
<gene>
    <name evidence="2" type="ORF">H5410_030096</name>
</gene>
<dbReference type="OrthoDB" id="1303740at2759"/>
<dbReference type="PANTHER" id="PTHR33116">
    <property type="entry name" value="REVERSE TRANSCRIPTASE ZINC-BINDING DOMAIN-CONTAINING PROTEIN-RELATED-RELATED"/>
    <property type="match status" value="1"/>
</dbReference>
<comment type="caution">
    <text evidence="2">The sequence shown here is derived from an EMBL/GenBank/DDBJ whole genome shotgun (WGS) entry which is preliminary data.</text>
</comment>